<name>A0A356WBE4_9PROT</name>
<protein>
    <recommendedName>
        <fullName evidence="4">DUF4345 domain-containing protein</fullName>
    </recommendedName>
</protein>
<sequence length="197" mass="21307">MIPKANAVTNGGALIMGGARRDWRISDLLSGLLHIKWGVTGKIHPVRTEIRRRTSRRPALSDHCVCSSSPRMMIRIYLFLMAASFLAFGIWSLLDPTGMAASLGVTIGGENGVYEARGIYGGVSLGAGLLALSGLIRPRMVRPALWFITTYMGGYMFARIAGLIAGDVPSSRFLTFVGFEMGCLVIAIVLLTAYRPK</sequence>
<dbReference type="AlphaFoldDB" id="A0A356WBE4"/>
<dbReference type="EMBL" id="DOGS01000315">
    <property type="protein sequence ID" value="HBQ50262.1"/>
    <property type="molecule type" value="Genomic_DNA"/>
</dbReference>
<comment type="caution">
    <text evidence="2">The sequence shown here is derived from an EMBL/GenBank/DDBJ whole genome shotgun (WGS) entry which is preliminary data.</text>
</comment>
<feature type="transmembrane region" description="Helical" evidence="1">
    <location>
        <begin position="172"/>
        <end position="194"/>
    </location>
</feature>
<accession>A0A356WBE4</accession>
<keyword evidence="1" id="KW-0812">Transmembrane</keyword>
<dbReference type="Pfam" id="PF14248">
    <property type="entry name" value="DUF4345"/>
    <property type="match status" value="1"/>
</dbReference>
<feature type="transmembrane region" description="Helical" evidence="1">
    <location>
        <begin position="144"/>
        <end position="166"/>
    </location>
</feature>
<evidence type="ECO:0000313" key="3">
    <source>
        <dbReference type="Proteomes" id="UP000263957"/>
    </source>
</evidence>
<evidence type="ECO:0008006" key="4">
    <source>
        <dbReference type="Google" id="ProtNLM"/>
    </source>
</evidence>
<gene>
    <name evidence="2" type="ORF">DD728_15540</name>
</gene>
<dbReference type="Proteomes" id="UP000263957">
    <property type="component" value="Unassembled WGS sequence"/>
</dbReference>
<evidence type="ECO:0000256" key="1">
    <source>
        <dbReference type="SAM" id="Phobius"/>
    </source>
</evidence>
<feature type="transmembrane region" description="Helical" evidence="1">
    <location>
        <begin position="114"/>
        <end position="132"/>
    </location>
</feature>
<proteinExistence type="predicted"/>
<keyword evidence="1" id="KW-1133">Transmembrane helix</keyword>
<organism evidence="2 3">
    <name type="scientific">Hyphomonas atlantica</name>
    <dbReference type="NCBI Taxonomy" id="1280948"/>
    <lineage>
        <taxon>Bacteria</taxon>
        <taxon>Pseudomonadati</taxon>
        <taxon>Pseudomonadota</taxon>
        <taxon>Alphaproteobacteria</taxon>
        <taxon>Hyphomonadales</taxon>
        <taxon>Hyphomonadaceae</taxon>
        <taxon>Hyphomonas</taxon>
    </lineage>
</organism>
<keyword evidence="1" id="KW-0472">Membrane</keyword>
<feature type="transmembrane region" description="Helical" evidence="1">
    <location>
        <begin position="76"/>
        <end position="94"/>
    </location>
</feature>
<evidence type="ECO:0000313" key="2">
    <source>
        <dbReference type="EMBL" id="HBQ50262.1"/>
    </source>
</evidence>
<reference evidence="2 3" key="1">
    <citation type="journal article" date="2018" name="Nat. Biotechnol.">
        <title>A standardized bacterial taxonomy based on genome phylogeny substantially revises the tree of life.</title>
        <authorList>
            <person name="Parks D.H."/>
            <person name="Chuvochina M."/>
            <person name="Waite D.W."/>
            <person name="Rinke C."/>
            <person name="Skarshewski A."/>
            <person name="Chaumeil P.A."/>
            <person name="Hugenholtz P."/>
        </authorList>
    </citation>
    <scope>NUCLEOTIDE SEQUENCE [LARGE SCALE GENOMIC DNA]</scope>
    <source>
        <strain evidence="2">UBA10378</strain>
    </source>
</reference>
<dbReference type="InterPro" id="IPR025597">
    <property type="entry name" value="DUF4345"/>
</dbReference>